<dbReference type="InterPro" id="IPR014968">
    <property type="entry name" value="XisI"/>
</dbReference>
<dbReference type="Proteomes" id="UP000640531">
    <property type="component" value="Unassembled WGS sequence"/>
</dbReference>
<evidence type="ECO:0000313" key="2">
    <source>
        <dbReference type="Proteomes" id="UP000640531"/>
    </source>
</evidence>
<gene>
    <name evidence="1" type="ORF">H6G59_00050</name>
</gene>
<dbReference type="InterPro" id="IPR035943">
    <property type="entry name" value="XisI-like_sf"/>
</dbReference>
<reference evidence="1 2" key="1">
    <citation type="journal article" date="2020" name="ISME J.">
        <title>Comparative genomics reveals insights into cyanobacterial evolution and habitat adaptation.</title>
        <authorList>
            <person name="Chen M.Y."/>
            <person name="Teng W.K."/>
            <person name="Zhao L."/>
            <person name="Hu C.X."/>
            <person name="Zhou Y.K."/>
            <person name="Han B.P."/>
            <person name="Song L.R."/>
            <person name="Shu W.S."/>
        </authorList>
    </citation>
    <scope>NUCLEOTIDE SEQUENCE [LARGE SCALE GENOMIC DNA]</scope>
    <source>
        <strain evidence="1 2">FACHB-196</strain>
    </source>
</reference>
<dbReference type="RefSeq" id="WP_190711141.1">
    <property type="nucleotide sequence ID" value="NZ_JACJST010000001.1"/>
</dbReference>
<dbReference type="Gene3D" id="3.30.310.110">
    <property type="entry name" value="XisI-like"/>
    <property type="match status" value="1"/>
</dbReference>
<evidence type="ECO:0000313" key="1">
    <source>
        <dbReference type="EMBL" id="MBD2566306.1"/>
    </source>
</evidence>
<dbReference type="CDD" id="cd16382">
    <property type="entry name" value="XisI-like"/>
    <property type="match status" value="1"/>
</dbReference>
<sequence>MDSLTNQYCQIIKNVLQEYADFFGNDAQVKVEVVLDEKNDHYLLVETGWENGYRIYGSLLHFDLIDGKVWIQHDGTEEGVANDLVAAGIPKLHIILGFKAPEVRKFTEFAVF</sequence>
<protein>
    <submittedName>
        <fullName evidence="1">XisI protein</fullName>
    </submittedName>
</protein>
<dbReference type="EMBL" id="JACJST010000001">
    <property type="protein sequence ID" value="MBD2566306.1"/>
    <property type="molecule type" value="Genomic_DNA"/>
</dbReference>
<accession>A0ABR8FCC9</accession>
<organism evidence="1 2">
    <name type="scientific">Anabaena lutea FACHB-196</name>
    <dbReference type="NCBI Taxonomy" id="2692881"/>
    <lineage>
        <taxon>Bacteria</taxon>
        <taxon>Bacillati</taxon>
        <taxon>Cyanobacteriota</taxon>
        <taxon>Cyanophyceae</taxon>
        <taxon>Nostocales</taxon>
        <taxon>Nostocaceae</taxon>
        <taxon>Anabaena</taxon>
    </lineage>
</organism>
<dbReference type="SUPFAM" id="SSF143847">
    <property type="entry name" value="XisI-like"/>
    <property type="match status" value="1"/>
</dbReference>
<dbReference type="Pfam" id="PF08869">
    <property type="entry name" value="XisI"/>
    <property type="match status" value="1"/>
</dbReference>
<comment type="caution">
    <text evidence="1">The sequence shown here is derived from an EMBL/GenBank/DDBJ whole genome shotgun (WGS) entry which is preliminary data.</text>
</comment>
<name>A0ABR8FCC9_9NOST</name>
<keyword evidence="2" id="KW-1185">Reference proteome</keyword>
<proteinExistence type="predicted"/>